<sequence length="314" mass="31582">MFVGHALLAFALVGGGAALLRDRETGLLLGALAAAFAAAPDVDMAYALVGLVGAEGGAAGTVRSFWEASTAVHRTITHSLVVAPVAAGLAGAWLHGRRTDAPAWLGVAALLGAGLCAVTALVSGVLGGAVMALFVLAAAAVAEAAGRYSAVDAGMTFAVAVVALVSHPFGDLVTGEPPAFLYPINAPLVTERIALSTDATLHLLGAFGIELAAIWAGLLVGLWLLERPVREAIDFRAVAGVGYALAVLAIPAPTIDSSYQFVFSVLAVGMIGTTPRVRLPDIAIERPDAISAAITGLTAVTVAGVAYAVAYVLL</sequence>
<feature type="transmembrane region" description="Helical" evidence="1">
    <location>
        <begin position="75"/>
        <end position="95"/>
    </location>
</feature>
<dbReference type="Pfam" id="PF04307">
    <property type="entry name" value="YdjM"/>
    <property type="match status" value="1"/>
</dbReference>
<dbReference type="Proteomes" id="UP001597139">
    <property type="component" value="Unassembled WGS sequence"/>
</dbReference>
<accession>A0ABD6BTB4</accession>
<organism evidence="2 3">
    <name type="scientific">Halolamina litorea</name>
    <dbReference type="NCBI Taxonomy" id="1515593"/>
    <lineage>
        <taxon>Archaea</taxon>
        <taxon>Methanobacteriati</taxon>
        <taxon>Methanobacteriota</taxon>
        <taxon>Stenosarchaea group</taxon>
        <taxon>Halobacteria</taxon>
        <taxon>Halobacteriales</taxon>
        <taxon>Haloferacaceae</taxon>
    </lineage>
</organism>
<name>A0ABD6BTB4_9EURY</name>
<dbReference type="RefSeq" id="WP_267647646.1">
    <property type="nucleotide sequence ID" value="NZ_JANHGR010000002.1"/>
</dbReference>
<dbReference type="GO" id="GO:0016787">
    <property type="term" value="F:hydrolase activity"/>
    <property type="evidence" value="ECO:0007669"/>
    <property type="project" value="UniProtKB-KW"/>
</dbReference>
<dbReference type="EMBL" id="JBHUCZ010000010">
    <property type="protein sequence ID" value="MFD1568334.1"/>
    <property type="molecule type" value="Genomic_DNA"/>
</dbReference>
<keyword evidence="3" id="KW-1185">Reference proteome</keyword>
<evidence type="ECO:0000313" key="2">
    <source>
        <dbReference type="EMBL" id="MFD1568334.1"/>
    </source>
</evidence>
<feature type="transmembrane region" description="Helical" evidence="1">
    <location>
        <begin position="289"/>
        <end position="313"/>
    </location>
</feature>
<proteinExistence type="predicted"/>
<dbReference type="InterPro" id="IPR007404">
    <property type="entry name" value="YdjM-like"/>
</dbReference>
<protein>
    <submittedName>
        <fullName evidence="2">Metal-dependent hydrolase</fullName>
    </submittedName>
</protein>
<keyword evidence="1" id="KW-0472">Membrane</keyword>
<reference evidence="2 3" key="1">
    <citation type="journal article" date="2019" name="Int. J. Syst. Evol. Microbiol.">
        <title>The Global Catalogue of Microorganisms (GCM) 10K type strain sequencing project: providing services to taxonomists for standard genome sequencing and annotation.</title>
        <authorList>
            <consortium name="The Broad Institute Genomics Platform"/>
            <consortium name="The Broad Institute Genome Sequencing Center for Infectious Disease"/>
            <person name="Wu L."/>
            <person name="Ma J."/>
        </authorList>
    </citation>
    <scope>NUCLEOTIDE SEQUENCE [LARGE SCALE GENOMIC DNA]</scope>
    <source>
        <strain evidence="2 3">CGMCC 1.12859</strain>
    </source>
</reference>
<feature type="transmembrane region" description="Helical" evidence="1">
    <location>
        <begin position="150"/>
        <end position="169"/>
    </location>
</feature>
<dbReference type="AlphaFoldDB" id="A0ABD6BTB4"/>
<keyword evidence="2" id="KW-0378">Hydrolase</keyword>
<feature type="transmembrane region" description="Helical" evidence="1">
    <location>
        <begin position="107"/>
        <end position="138"/>
    </location>
</feature>
<evidence type="ECO:0000313" key="3">
    <source>
        <dbReference type="Proteomes" id="UP001597139"/>
    </source>
</evidence>
<keyword evidence="1" id="KW-1133">Transmembrane helix</keyword>
<evidence type="ECO:0000256" key="1">
    <source>
        <dbReference type="SAM" id="Phobius"/>
    </source>
</evidence>
<gene>
    <name evidence="2" type="ORF">ACFSAU_12625</name>
</gene>
<comment type="caution">
    <text evidence="2">The sequence shown here is derived from an EMBL/GenBank/DDBJ whole genome shotgun (WGS) entry which is preliminary data.</text>
</comment>
<feature type="transmembrane region" description="Helical" evidence="1">
    <location>
        <begin position="237"/>
        <end position="255"/>
    </location>
</feature>
<keyword evidence="1" id="KW-0812">Transmembrane</keyword>
<feature type="transmembrane region" description="Helical" evidence="1">
    <location>
        <begin position="201"/>
        <end position="225"/>
    </location>
</feature>